<feature type="transmembrane region" description="Helical" evidence="7">
    <location>
        <begin position="489"/>
        <end position="507"/>
    </location>
</feature>
<dbReference type="Proteomes" id="UP001161017">
    <property type="component" value="Unassembled WGS sequence"/>
</dbReference>
<dbReference type="PROSITE" id="PS50850">
    <property type="entry name" value="MFS"/>
    <property type="match status" value="1"/>
</dbReference>
<evidence type="ECO:0000256" key="6">
    <source>
        <dbReference type="SAM" id="MobiDB-lite"/>
    </source>
</evidence>
<keyword evidence="10" id="KW-1185">Reference proteome</keyword>
<dbReference type="InterPro" id="IPR020846">
    <property type="entry name" value="MFS_dom"/>
</dbReference>
<dbReference type="Gene3D" id="1.20.1250.20">
    <property type="entry name" value="MFS general substrate transporter like domains"/>
    <property type="match status" value="1"/>
</dbReference>
<dbReference type="EMBL" id="JAPUFD010000012">
    <property type="protein sequence ID" value="MDI1490555.1"/>
    <property type="molecule type" value="Genomic_DNA"/>
</dbReference>
<feature type="transmembrane region" description="Helical" evidence="7">
    <location>
        <begin position="58"/>
        <end position="77"/>
    </location>
</feature>
<evidence type="ECO:0000256" key="1">
    <source>
        <dbReference type="ARBA" id="ARBA00004141"/>
    </source>
</evidence>
<comment type="caution">
    <text evidence="9">The sequence shown here is derived from an EMBL/GenBank/DDBJ whole genome shotgun (WGS) entry which is preliminary data.</text>
</comment>
<feature type="transmembrane region" description="Helical" evidence="7">
    <location>
        <begin position="98"/>
        <end position="117"/>
    </location>
</feature>
<keyword evidence="3 7" id="KW-0812">Transmembrane</keyword>
<dbReference type="InterPro" id="IPR005828">
    <property type="entry name" value="MFS_sugar_transport-like"/>
</dbReference>
<feature type="transmembrane region" description="Helical" evidence="7">
    <location>
        <begin position="156"/>
        <end position="179"/>
    </location>
</feature>
<evidence type="ECO:0000313" key="10">
    <source>
        <dbReference type="Proteomes" id="UP001161017"/>
    </source>
</evidence>
<evidence type="ECO:0000313" key="9">
    <source>
        <dbReference type="EMBL" id="MDI1490555.1"/>
    </source>
</evidence>
<keyword evidence="4 7" id="KW-1133">Transmembrane helix</keyword>
<evidence type="ECO:0000256" key="4">
    <source>
        <dbReference type="ARBA" id="ARBA00022989"/>
    </source>
</evidence>
<keyword evidence="2" id="KW-0813">Transport</keyword>
<protein>
    <recommendedName>
        <fullName evidence="8">Major facilitator superfamily (MFS) profile domain-containing protein</fullName>
    </recommendedName>
</protein>
<dbReference type="PANTHER" id="PTHR23511:SF3">
    <property type="entry name" value="MAJOR FACILITATOR SUPERFAMILY (MFS) PROFILE DOMAIN-CONTAINING PROTEIN"/>
    <property type="match status" value="1"/>
</dbReference>
<feature type="transmembrane region" description="Helical" evidence="7">
    <location>
        <begin position="218"/>
        <end position="238"/>
    </location>
</feature>
<dbReference type="SUPFAM" id="SSF103473">
    <property type="entry name" value="MFS general substrate transporter"/>
    <property type="match status" value="1"/>
</dbReference>
<dbReference type="PANTHER" id="PTHR23511">
    <property type="entry name" value="SYNAPTIC VESICLE GLYCOPROTEIN 2"/>
    <property type="match status" value="1"/>
</dbReference>
<dbReference type="Pfam" id="PF00083">
    <property type="entry name" value="Sugar_tr"/>
    <property type="match status" value="1"/>
</dbReference>
<sequence>MADSKVLDDLDITTSSPKDPSHRRHAILDDPELDGLSLYEKKALLVNRELDSHGMGKYQWYIFFLCGFGYLLDLLYAQAFGLVEPAMQQEFGFGGRQYAFNLTVLIASIFGLALAGPSTYDGVLVLAAFVGFGVGGNIPIDTTICLEFLPQNRRFLLAVLSVFQPIGVVLCSGIAYGLIPKYSCGNGADGKPLPACSAVTAGAPCCTKSSNMGWRYTLIVLGAICLVVFCLRFLVFHFQESPKFLLYRGRDAKAVQVLHKVAAFNGRESTITTELFEALDEQDARENEDSMSPSFGTGKSQLHTTWKEKILIEFKRYKILFKGFDMARLTILVWITYAFDYWGFSIAGSYLPKILLKKNAAIHVSVSETYRNFVLIYFPGIFGVFLGASMYAVPRIGRKWAMVGSSALMGISLFLFATVNTQASNVGLNVMEYFFQSMFNAVLYGWTPEAFPAPIRGTASGLASFWGRLFSIVSPLIAAHLLVDSLNAPLFLAGAGTLVCTVAIILMPSKSMGAQSF</sequence>
<evidence type="ECO:0000256" key="2">
    <source>
        <dbReference type="ARBA" id="ARBA00022448"/>
    </source>
</evidence>
<reference evidence="9" key="1">
    <citation type="journal article" date="2023" name="Genome Biol. Evol.">
        <title>First Whole Genome Sequence and Flow Cytometry Genome Size Data for the Lichen-Forming Fungus Ramalina farinacea (Ascomycota).</title>
        <authorList>
            <person name="Llewellyn T."/>
            <person name="Mian S."/>
            <person name="Hill R."/>
            <person name="Leitch I.J."/>
            <person name="Gaya E."/>
        </authorList>
    </citation>
    <scope>NUCLEOTIDE SEQUENCE</scope>
    <source>
        <strain evidence="9">LIQ254RAFAR</strain>
    </source>
</reference>
<feature type="transmembrane region" description="Helical" evidence="7">
    <location>
        <begin position="433"/>
        <end position="453"/>
    </location>
</feature>
<dbReference type="InterPro" id="IPR036259">
    <property type="entry name" value="MFS_trans_sf"/>
</dbReference>
<feature type="transmembrane region" description="Helical" evidence="7">
    <location>
        <begin position="374"/>
        <end position="393"/>
    </location>
</feature>
<feature type="domain" description="Major facilitator superfamily (MFS) profile" evidence="8">
    <location>
        <begin position="1"/>
        <end position="512"/>
    </location>
</feature>
<proteinExistence type="predicted"/>
<comment type="subcellular location">
    <subcellularLocation>
        <location evidence="1">Membrane</location>
        <topology evidence="1">Multi-pass membrane protein</topology>
    </subcellularLocation>
</comment>
<dbReference type="AlphaFoldDB" id="A0AA43QQ60"/>
<dbReference type="GO" id="GO:0022857">
    <property type="term" value="F:transmembrane transporter activity"/>
    <property type="evidence" value="ECO:0007669"/>
    <property type="project" value="InterPro"/>
</dbReference>
<gene>
    <name evidence="9" type="ORF">OHK93_001759</name>
</gene>
<name>A0AA43QQ60_9LECA</name>
<evidence type="ECO:0000256" key="7">
    <source>
        <dbReference type="SAM" id="Phobius"/>
    </source>
</evidence>
<keyword evidence="5 7" id="KW-0472">Membrane</keyword>
<evidence type="ECO:0000256" key="5">
    <source>
        <dbReference type="ARBA" id="ARBA00023136"/>
    </source>
</evidence>
<dbReference type="GO" id="GO:0016020">
    <property type="term" value="C:membrane"/>
    <property type="evidence" value="ECO:0007669"/>
    <property type="project" value="UniProtKB-SubCell"/>
</dbReference>
<feature type="transmembrane region" description="Helical" evidence="7">
    <location>
        <begin position="400"/>
        <end position="421"/>
    </location>
</feature>
<feature type="region of interest" description="Disordered" evidence="6">
    <location>
        <begin position="1"/>
        <end position="24"/>
    </location>
</feature>
<evidence type="ECO:0000259" key="8">
    <source>
        <dbReference type="PROSITE" id="PS50850"/>
    </source>
</evidence>
<feature type="transmembrane region" description="Helical" evidence="7">
    <location>
        <begin position="465"/>
        <end position="483"/>
    </location>
</feature>
<organism evidence="9 10">
    <name type="scientific">Ramalina farinacea</name>
    <dbReference type="NCBI Taxonomy" id="258253"/>
    <lineage>
        <taxon>Eukaryota</taxon>
        <taxon>Fungi</taxon>
        <taxon>Dikarya</taxon>
        <taxon>Ascomycota</taxon>
        <taxon>Pezizomycotina</taxon>
        <taxon>Lecanoromycetes</taxon>
        <taxon>OSLEUM clade</taxon>
        <taxon>Lecanoromycetidae</taxon>
        <taxon>Lecanorales</taxon>
        <taxon>Lecanorineae</taxon>
        <taxon>Ramalinaceae</taxon>
        <taxon>Ramalina</taxon>
    </lineage>
</organism>
<feature type="transmembrane region" description="Helical" evidence="7">
    <location>
        <begin position="123"/>
        <end position="149"/>
    </location>
</feature>
<accession>A0AA43QQ60</accession>
<evidence type="ECO:0000256" key="3">
    <source>
        <dbReference type="ARBA" id="ARBA00022692"/>
    </source>
</evidence>